<keyword evidence="3" id="KW-1185">Reference proteome</keyword>
<dbReference type="AlphaFoldDB" id="D8JU79"/>
<feature type="transmembrane region" description="Helical" evidence="1">
    <location>
        <begin position="147"/>
        <end position="166"/>
    </location>
</feature>
<protein>
    <submittedName>
        <fullName evidence="2">Uncharacterized protein</fullName>
    </submittedName>
</protein>
<accession>D8JU79</accession>
<dbReference type="KEGG" id="hdn:Hden_0852"/>
<evidence type="ECO:0000313" key="2">
    <source>
        <dbReference type="EMBL" id="ADJ22669.1"/>
    </source>
</evidence>
<dbReference type="Proteomes" id="UP000002033">
    <property type="component" value="Chromosome"/>
</dbReference>
<organism evidence="2 3">
    <name type="scientific">Hyphomicrobium denitrificans (strain ATCC 51888 / DSM 1869 / NCIMB 11706 / TK 0415)</name>
    <dbReference type="NCBI Taxonomy" id="582899"/>
    <lineage>
        <taxon>Bacteria</taxon>
        <taxon>Pseudomonadati</taxon>
        <taxon>Pseudomonadota</taxon>
        <taxon>Alphaproteobacteria</taxon>
        <taxon>Hyphomicrobiales</taxon>
        <taxon>Hyphomicrobiaceae</taxon>
        <taxon>Hyphomicrobium</taxon>
    </lineage>
</organism>
<dbReference type="STRING" id="582899.Hden_0852"/>
<feature type="transmembrane region" description="Helical" evidence="1">
    <location>
        <begin position="98"/>
        <end position="117"/>
    </location>
</feature>
<reference evidence="3" key="1">
    <citation type="journal article" date="2011" name="J. Bacteriol.">
        <title>Genome sequences of eight morphologically diverse alphaproteobacteria.</title>
        <authorList>
            <consortium name="US DOE Joint Genome Institute"/>
            <person name="Brown P.J."/>
            <person name="Kysela D.T."/>
            <person name="Buechlein A."/>
            <person name="Hemmerich C."/>
            <person name="Brun Y.V."/>
        </authorList>
    </citation>
    <scope>NUCLEOTIDE SEQUENCE [LARGE SCALE GENOMIC DNA]</scope>
    <source>
        <strain evidence="3">ATCC 51888 / DSM 1869 / NCIB 11706 / TK 0415</strain>
    </source>
</reference>
<keyword evidence="1" id="KW-0812">Transmembrane</keyword>
<name>D8JU79_HYPDA</name>
<evidence type="ECO:0000256" key="1">
    <source>
        <dbReference type="SAM" id="Phobius"/>
    </source>
</evidence>
<sequence>MMSAVDYLLDRSSAVLLVFAAAAALSHLVRLSPAKRIAIGLIAIAAAVLIPISTRSAFDWIVSALERPSAPGLLLLALFAISAVTGQRFDRGSEFRFGTAMLVLAGVLLYPGAVGFLNYDPYALGYSGYVLPLALVLILAYALFRRYFFIAATLNVGIIGFLLEAGRSLNLWDYVIDPLAWLLAIGAWITIAIAAVIRKPKPAGSVVA</sequence>
<keyword evidence="1" id="KW-1133">Transmembrane helix</keyword>
<keyword evidence="1" id="KW-0472">Membrane</keyword>
<feature type="transmembrane region" description="Helical" evidence="1">
    <location>
        <begin position="178"/>
        <end position="197"/>
    </location>
</feature>
<dbReference type="HOGENOM" id="CLU_1243927_0_0_5"/>
<proteinExistence type="predicted"/>
<dbReference type="EMBL" id="CP002083">
    <property type="protein sequence ID" value="ADJ22669.1"/>
    <property type="molecule type" value="Genomic_DNA"/>
</dbReference>
<feature type="transmembrane region" description="Helical" evidence="1">
    <location>
        <begin position="12"/>
        <end position="30"/>
    </location>
</feature>
<evidence type="ECO:0000313" key="3">
    <source>
        <dbReference type="Proteomes" id="UP000002033"/>
    </source>
</evidence>
<feature type="transmembrane region" description="Helical" evidence="1">
    <location>
        <begin position="123"/>
        <end position="142"/>
    </location>
</feature>
<feature type="transmembrane region" description="Helical" evidence="1">
    <location>
        <begin position="37"/>
        <end position="58"/>
    </location>
</feature>
<gene>
    <name evidence="2" type="ordered locus">Hden_0852</name>
</gene>
<feature type="transmembrane region" description="Helical" evidence="1">
    <location>
        <begin position="70"/>
        <end position="86"/>
    </location>
</feature>